<name>A0A5K3ETJ2_MESCO</name>
<evidence type="ECO:0000313" key="1">
    <source>
        <dbReference type="WBParaSite" id="MCU_002990-RC"/>
    </source>
</evidence>
<dbReference type="WBParaSite" id="MCU_002990-RC">
    <property type="protein sequence ID" value="MCU_002990-RC"/>
    <property type="gene ID" value="MCU_002990"/>
</dbReference>
<reference evidence="1" key="1">
    <citation type="submission" date="2019-11" db="UniProtKB">
        <authorList>
            <consortium name="WormBaseParasite"/>
        </authorList>
    </citation>
    <scope>IDENTIFICATION</scope>
</reference>
<proteinExistence type="predicted"/>
<dbReference type="AlphaFoldDB" id="A0A5K3ETJ2"/>
<sequence length="69" mass="7372">MDSFYSQLAAEANEDWDLTPAKPFGLSAGPNKDVDIDDLLDGFDFTGKPVTKPEAFAPNSALDSSFGES</sequence>
<protein>
    <submittedName>
        <fullName evidence="1">AGC-kinase C-terminal domain-containing protein</fullName>
    </submittedName>
</protein>
<accession>A0A5K3ETJ2</accession>
<organism evidence="1">
    <name type="scientific">Mesocestoides corti</name>
    <name type="common">Flatworm</name>
    <dbReference type="NCBI Taxonomy" id="53468"/>
    <lineage>
        <taxon>Eukaryota</taxon>
        <taxon>Metazoa</taxon>
        <taxon>Spiralia</taxon>
        <taxon>Lophotrochozoa</taxon>
        <taxon>Platyhelminthes</taxon>
        <taxon>Cestoda</taxon>
        <taxon>Eucestoda</taxon>
        <taxon>Cyclophyllidea</taxon>
        <taxon>Mesocestoididae</taxon>
        <taxon>Mesocestoides</taxon>
    </lineage>
</organism>